<dbReference type="AlphaFoldDB" id="A0AAD2Q0T4"/>
<gene>
    <name evidence="2" type="ORF">MYCIT1_LOCUS2869</name>
</gene>
<keyword evidence="3" id="KW-1185">Reference proteome</keyword>
<dbReference type="EMBL" id="CAVNYO010000040">
    <property type="protein sequence ID" value="CAK5263410.1"/>
    <property type="molecule type" value="Genomic_DNA"/>
</dbReference>
<protein>
    <submittedName>
        <fullName evidence="2">Uncharacterized protein</fullName>
    </submittedName>
</protein>
<feature type="region of interest" description="Disordered" evidence="1">
    <location>
        <begin position="59"/>
        <end position="91"/>
    </location>
</feature>
<comment type="caution">
    <text evidence="2">The sequence shown here is derived from an EMBL/GenBank/DDBJ whole genome shotgun (WGS) entry which is preliminary data.</text>
</comment>
<accession>A0AAD2Q0T4</accession>
<evidence type="ECO:0000256" key="1">
    <source>
        <dbReference type="SAM" id="MobiDB-lite"/>
    </source>
</evidence>
<sequence>MFWDAPPVNRCAVRACIGFLERLCLNPPLCCWALSGCEPWHRSSEAACTEKRCADTRPINERQKKSVSSAREPAGTSSGASTSPRRRAMIK</sequence>
<reference evidence="2" key="1">
    <citation type="submission" date="2023-11" db="EMBL/GenBank/DDBJ databases">
        <authorList>
            <person name="De Vega J J."/>
            <person name="De Vega J J."/>
        </authorList>
    </citation>
    <scope>NUCLEOTIDE SEQUENCE</scope>
</reference>
<proteinExistence type="predicted"/>
<organism evidence="2 3">
    <name type="scientific">Mycena citricolor</name>
    <dbReference type="NCBI Taxonomy" id="2018698"/>
    <lineage>
        <taxon>Eukaryota</taxon>
        <taxon>Fungi</taxon>
        <taxon>Dikarya</taxon>
        <taxon>Basidiomycota</taxon>
        <taxon>Agaricomycotina</taxon>
        <taxon>Agaricomycetes</taxon>
        <taxon>Agaricomycetidae</taxon>
        <taxon>Agaricales</taxon>
        <taxon>Marasmiineae</taxon>
        <taxon>Mycenaceae</taxon>
        <taxon>Mycena</taxon>
    </lineage>
</organism>
<feature type="non-terminal residue" evidence="2">
    <location>
        <position position="91"/>
    </location>
</feature>
<evidence type="ECO:0000313" key="3">
    <source>
        <dbReference type="Proteomes" id="UP001295794"/>
    </source>
</evidence>
<dbReference type="Proteomes" id="UP001295794">
    <property type="component" value="Unassembled WGS sequence"/>
</dbReference>
<evidence type="ECO:0000313" key="2">
    <source>
        <dbReference type="EMBL" id="CAK5263410.1"/>
    </source>
</evidence>
<name>A0AAD2Q0T4_9AGAR</name>